<dbReference type="OrthoDB" id="3034217at2"/>
<feature type="domain" description="CYTH" evidence="1">
    <location>
        <begin position="4"/>
        <end position="208"/>
    </location>
</feature>
<dbReference type="EMBL" id="UAPV01000001">
    <property type="protein sequence ID" value="SPT69643.1"/>
    <property type="molecule type" value="Genomic_DNA"/>
</dbReference>
<dbReference type="InterPro" id="IPR033469">
    <property type="entry name" value="CYTH-like_dom_sf"/>
</dbReference>
<dbReference type="PANTHER" id="PTHR39569">
    <property type="entry name" value="INORGANIC TRIPHOSPHATASE"/>
    <property type="match status" value="1"/>
</dbReference>
<organism evidence="2 3">
    <name type="scientific">Anaerobiospirillum thomasii</name>
    <dbReference type="NCBI Taxonomy" id="179995"/>
    <lineage>
        <taxon>Bacteria</taxon>
        <taxon>Pseudomonadati</taxon>
        <taxon>Pseudomonadota</taxon>
        <taxon>Gammaproteobacteria</taxon>
        <taxon>Aeromonadales</taxon>
        <taxon>Succinivibrionaceae</taxon>
        <taxon>Anaerobiospirillum</taxon>
    </lineage>
</organism>
<dbReference type="SUPFAM" id="SSF55154">
    <property type="entry name" value="CYTH-like phosphatases"/>
    <property type="match status" value="1"/>
</dbReference>
<dbReference type="GO" id="GO:0046872">
    <property type="term" value="F:metal ion binding"/>
    <property type="evidence" value="ECO:0007669"/>
    <property type="project" value="TreeGrafter"/>
</dbReference>
<dbReference type="InterPro" id="IPR039013">
    <property type="entry name" value="YgiF"/>
</dbReference>
<accession>A0A2X0V702</accession>
<evidence type="ECO:0000313" key="2">
    <source>
        <dbReference type="EMBL" id="SPT69643.1"/>
    </source>
</evidence>
<evidence type="ECO:0000313" key="3">
    <source>
        <dbReference type="Proteomes" id="UP000250086"/>
    </source>
</evidence>
<gene>
    <name evidence="2" type="ORF">NCTC13093_01022</name>
</gene>
<dbReference type="GO" id="GO:0050355">
    <property type="term" value="F:inorganic triphosphate phosphatase activity"/>
    <property type="evidence" value="ECO:0007669"/>
    <property type="project" value="InterPro"/>
</dbReference>
<dbReference type="Pfam" id="PF01928">
    <property type="entry name" value="CYTH"/>
    <property type="match status" value="1"/>
</dbReference>
<dbReference type="AlphaFoldDB" id="A0A2X0V702"/>
<dbReference type="InterPro" id="IPR023577">
    <property type="entry name" value="CYTH_domain"/>
</dbReference>
<proteinExistence type="predicted"/>
<protein>
    <submittedName>
        <fullName evidence="2">Uncharacterized conserved protein</fullName>
    </submittedName>
</protein>
<dbReference type="Proteomes" id="UP000250086">
    <property type="component" value="Unassembled WGS sequence"/>
</dbReference>
<dbReference type="PROSITE" id="PS51707">
    <property type="entry name" value="CYTH"/>
    <property type="match status" value="1"/>
</dbReference>
<evidence type="ECO:0000259" key="1">
    <source>
        <dbReference type="PROSITE" id="PS51707"/>
    </source>
</evidence>
<dbReference type="RefSeq" id="WP_113743797.1">
    <property type="nucleotide sequence ID" value="NZ_UAPU01000007.1"/>
</dbReference>
<sequence length="394" mass="45086">MSNNQEIELKFALADNVSIEYLHDVLAKIGKVGEIKTDNLANTYFDNEDGDFTANKAGLRIRQANAYTEMTLKVSKKQGSSLHQRAEYNVPLMEVYKKPPLERFPLPVQLFLQENDLLSKEIGEIAYIKFERSYFLFENETGIYEFAKDEGDIVLQDGVLPIHELEIEIKSFSGDEKNLYMTLQSIVKTLSDNNIPITTDPYSKLSKSLHFKDYLFCRGMLTKAQSLQGSERICNRILAQENMRLIKDRARNVIRHLLDKKCSTEKTYIRACYDMENMLGLYRITHNFYYLTLAKLSVDRMCAMQNAFLECCTQKSANLSNGKFLMHELALAQSAFVDLQKRLDNIICTKNEYSLTLDADDDAFVKDVFMASALSKIAFATIAIKSAVLYLNLD</sequence>
<reference evidence="2 3" key="1">
    <citation type="submission" date="2018-06" db="EMBL/GenBank/DDBJ databases">
        <authorList>
            <consortium name="Pathogen Informatics"/>
            <person name="Doyle S."/>
        </authorList>
    </citation>
    <scope>NUCLEOTIDE SEQUENCE [LARGE SCALE GENOMIC DNA]</scope>
    <source>
        <strain evidence="2 3">NCTC13093</strain>
    </source>
</reference>
<keyword evidence="3" id="KW-1185">Reference proteome</keyword>
<name>A0A2X0V702_9GAMM</name>
<dbReference type="Gene3D" id="2.40.320.10">
    <property type="entry name" value="Hypothetical Protein Pfu-838710-001"/>
    <property type="match status" value="1"/>
</dbReference>
<dbReference type="SMART" id="SM01118">
    <property type="entry name" value="CYTH"/>
    <property type="match status" value="1"/>
</dbReference>
<dbReference type="PANTHER" id="PTHR39569:SF1">
    <property type="entry name" value="INORGANIC TRIPHOSPHATASE"/>
    <property type="match status" value="1"/>
</dbReference>